<keyword evidence="1" id="KW-0472">Membrane</keyword>
<proteinExistence type="predicted"/>
<accession>A0A1H4WGA3</accession>
<keyword evidence="1" id="KW-1133">Transmembrane helix</keyword>
<dbReference type="STRING" id="208445.SAMN04489727_5613"/>
<reference evidence="3" key="1">
    <citation type="submission" date="2016-10" db="EMBL/GenBank/DDBJ databases">
        <authorList>
            <person name="Varghese N."/>
            <person name="Submissions S."/>
        </authorList>
    </citation>
    <scope>NUCLEOTIDE SEQUENCE [LARGE SCALE GENOMIC DNA]</scope>
    <source>
        <strain evidence="3">DSM 44544</strain>
    </source>
</reference>
<protein>
    <submittedName>
        <fullName evidence="2">Uncharacterized protein</fullName>
    </submittedName>
</protein>
<keyword evidence="3" id="KW-1185">Reference proteome</keyword>
<keyword evidence="1" id="KW-0812">Transmembrane</keyword>
<dbReference type="Proteomes" id="UP000199622">
    <property type="component" value="Unassembled WGS sequence"/>
</dbReference>
<evidence type="ECO:0000313" key="3">
    <source>
        <dbReference type="Proteomes" id="UP000199622"/>
    </source>
</evidence>
<dbReference type="EMBL" id="FNSO01000004">
    <property type="protein sequence ID" value="SEC92336.1"/>
    <property type="molecule type" value="Genomic_DNA"/>
</dbReference>
<sequence>MPYELRERAPRVRCHSCGSVKISAVCHHCGRPLCREHVRRPAITSEFEGLGLRRTQPHHCATHDHVVRASLRQMYYVAGGIAAAGLLVLFLLPLAGVILVLGSAGAAGLIRYGDRRRDRAALLARPALPVVPSIDSVEVREVLRGELVLDVDGTYRTSVTPVDGHIKVETTFGRPDQDRLREYCKKFRLSSREDVPFSAGFLVLRGPAGLEFTDRVGGGLVVPLAGLVGTQPFLASQDGPVSAKWQVRLGHRVTGVPGRSEIPLWLTPALMPESDQRILQLDLQWLGNWPSAESGLDADRVERLTLYVPAAWGNVEHVDGATVGSRVDPDSGRRLIEWKQISLDQKKRRHTFAVHFEEQIRLSDVIKGALVVSFRGALSGLEGVDLFEPLGGRRRGGQYTDVKTEVTADVELSLNGVRYQDIRVVPDPRKDDPLQIPEAHEFPGVIPDHDTLIALTDAMSTDGYYVKRVIENPPRDRGRADLVNRAWDVAGRRYFGVYPVDFHLVLTGEEAYGSDIRAEAGNTKVRLYVKGAFASKEMEDEIESVWYGLQGIISETLQQRKPGRSHDEHHVGARHRASDVRIQELKRRRERFEDALLNRRISEDVCREILAHIDRDIAELDEGYGGNRNWEG</sequence>
<dbReference type="AlphaFoldDB" id="A0A1H4WGA3"/>
<organism evidence="2 3">
    <name type="scientific">Amycolatopsis tolypomycina</name>
    <dbReference type="NCBI Taxonomy" id="208445"/>
    <lineage>
        <taxon>Bacteria</taxon>
        <taxon>Bacillati</taxon>
        <taxon>Actinomycetota</taxon>
        <taxon>Actinomycetes</taxon>
        <taxon>Pseudonocardiales</taxon>
        <taxon>Pseudonocardiaceae</taxon>
        <taxon>Amycolatopsis</taxon>
    </lineage>
</organism>
<name>A0A1H4WGA3_9PSEU</name>
<evidence type="ECO:0000313" key="2">
    <source>
        <dbReference type="EMBL" id="SEC92336.1"/>
    </source>
</evidence>
<gene>
    <name evidence="2" type="ORF">SAMN04489727_5613</name>
</gene>
<feature type="transmembrane region" description="Helical" evidence="1">
    <location>
        <begin position="81"/>
        <end position="110"/>
    </location>
</feature>
<evidence type="ECO:0000256" key="1">
    <source>
        <dbReference type="SAM" id="Phobius"/>
    </source>
</evidence>